<dbReference type="SUPFAM" id="SSF56091">
    <property type="entry name" value="DNA ligase/mRNA capping enzyme, catalytic domain"/>
    <property type="match status" value="1"/>
</dbReference>
<dbReference type="CDD" id="cd00114">
    <property type="entry name" value="LIGANc"/>
    <property type="match status" value="1"/>
</dbReference>
<dbReference type="Gene3D" id="3.30.470.30">
    <property type="entry name" value="DNA ligase/mRNA capping enzyme"/>
    <property type="match status" value="1"/>
</dbReference>
<protein>
    <recommendedName>
        <fullName evidence="3 14">DNA ligase</fullName>
        <ecNumber evidence="2 14">6.5.1.2</ecNumber>
    </recommendedName>
    <alternativeName>
        <fullName evidence="14">Polydeoxyribonucleotide synthase [NAD(+)]</fullName>
    </alternativeName>
</protein>
<dbReference type="InterPro" id="IPR003583">
    <property type="entry name" value="Hlx-hairpin-Hlx_DNA-bd_motif"/>
</dbReference>
<evidence type="ECO:0000256" key="9">
    <source>
        <dbReference type="ARBA" id="ARBA00022842"/>
    </source>
</evidence>
<evidence type="ECO:0000256" key="12">
    <source>
        <dbReference type="ARBA" id="ARBA00034005"/>
    </source>
</evidence>
<dbReference type="NCBIfam" id="NF005932">
    <property type="entry name" value="PRK07956.1"/>
    <property type="match status" value="1"/>
</dbReference>
<dbReference type="FunFam" id="1.10.150.20:FF:000007">
    <property type="entry name" value="DNA ligase"/>
    <property type="match status" value="1"/>
</dbReference>
<dbReference type="InterPro" id="IPR041663">
    <property type="entry name" value="DisA/LigA_HHH"/>
</dbReference>
<dbReference type="SUPFAM" id="SSF52113">
    <property type="entry name" value="BRCT domain"/>
    <property type="match status" value="1"/>
</dbReference>
<dbReference type="FunFam" id="1.10.150.20:FF:000006">
    <property type="entry name" value="DNA ligase"/>
    <property type="match status" value="1"/>
</dbReference>
<keyword evidence="11 14" id="KW-0234">DNA repair</keyword>
<evidence type="ECO:0000256" key="3">
    <source>
        <dbReference type="ARBA" id="ARBA00013308"/>
    </source>
</evidence>
<dbReference type="PIRSF" id="PIRSF001604">
    <property type="entry name" value="LigA"/>
    <property type="match status" value="1"/>
</dbReference>
<comment type="caution">
    <text evidence="16">The sequence shown here is derived from an EMBL/GenBank/DDBJ whole genome shotgun (WGS) entry which is preliminary data.</text>
</comment>
<evidence type="ECO:0000256" key="4">
    <source>
        <dbReference type="ARBA" id="ARBA00022598"/>
    </source>
</evidence>
<feature type="binding site" evidence="14">
    <location>
        <position position="143"/>
    </location>
    <ligand>
        <name>NAD(+)</name>
        <dbReference type="ChEBI" id="CHEBI:57540"/>
    </ligand>
</feature>
<evidence type="ECO:0000256" key="1">
    <source>
        <dbReference type="ARBA" id="ARBA00004067"/>
    </source>
</evidence>
<dbReference type="SUPFAM" id="SSF50249">
    <property type="entry name" value="Nucleic acid-binding proteins"/>
    <property type="match status" value="1"/>
</dbReference>
<keyword evidence="14" id="KW-0464">Manganese</keyword>
<dbReference type="GO" id="GO:0003911">
    <property type="term" value="F:DNA ligase (NAD+) activity"/>
    <property type="evidence" value="ECO:0007669"/>
    <property type="project" value="UniProtKB-UniRule"/>
</dbReference>
<feature type="binding site" evidence="14">
    <location>
        <position position="339"/>
    </location>
    <ligand>
        <name>NAD(+)</name>
        <dbReference type="ChEBI" id="CHEBI:57540"/>
    </ligand>
</feature>
<evidence type="ECO:0000256" key="5">
    <source>
        <dbReference type="ARBA" id="ARBA00022705"/>
    </source>
</evidence>
<gene>
    <name evidence="14" type="primary">ligA</name>
    <name evidence="16" type="ORF">US42_C0009G0027</name>
</gene>
<keyword evidence="7 14" id="KW-0227">DNA damage</keyword>
<accession>A0A0G0GBU1</accession>
<sequence length="721" mass="81575">MVENNLQTKIQKLRSQIDDLRYRYHVLNDPEVTDAMYDEMMNELRYIEEQHPELITADSPTQRVAGKVLEKFEKIVHSVPQWSFNDAFSEEEMTDWQERIMNYLDKQIGSRPKDLDYCCELKIDGLHMVLTYENGLLKTAATRGDGKVGEDVTNNIKTIHSVPLRLSSMRHSRESGNLGNQNKIPAYAGMTLVAEGEVWLGAKMLAKLNIERKKNNEPEFANPRNAAAGTIRQLDPSVVRERKLSLTAYDISSLVIPTESRDEWRDLLVRDSSTTLRFGRNDSVIDSQEKELLMLEKLGFLTDKHWEICKTLGEIFAFYKSVEKMREQFEFWIDGIVIKVNQKKYQDALGFTGKAPRWAIAYKFPAEQGKTRIKDIYVQVGRTGALTPVALMEPVKLAGTTVTHATLHNFDEIKRLGVKIGDYVIVEKAGDIIPKVIRVLDKLRDGSEKGVGEPRKCPICGSEVKRYQIAGSEAGAALMCTNKKCFAKQLENIRHFVSKDAFDIDGLGEKIVEQLMNEGLVKNPADLFTLTKGDLEPLERFAEKSADNLIEAIAKAKIQPLNRFIYGLGIRHVGEETAIRLAKHYIKLENILSASFEDLQNVNDIGPRVAEEIFKWFRDGENKKLINDLINNGVKIKDLKLTTYNLKLTGQTFVLTGSLESMSRDEAEEKIREFGGSISSSVSKKTSYVVVGAEPGSKYQKAQELGVKILNEKEFVKLLLV</sequence>
<dbReference type="HAMAP" id="MF_01588">
    <property type="entry name" value="DNA_ligase_A"/>
    <property type="match status" value="1"/>
</dbReference>
<evidence type="ECO:0000313" key="17">
    <source>
        <dbReference type="Proteomes" id="UP000034849"/>
    </source>
</evidence>
<dbReference type="InterPro" id="IPR001357">
    <property type="entry name" value="BRCT_dom"/>
</dbReference>
<evidence type="ECO:0000256" key="13">
    <source>
        <dbReference type="ARBA" id="ARBA00060881"/>
    </source>
</evidence>
<dbReference type="Pfam" id="PF03120">
    <property type="entry name" value="OB_DNA_ligase"/>
    <property type="match status" value="1"/>
</dbReference>
<dbReference type="GO" id="GO:0046872">
    <property type="term" value="F:metal ion binding"/>
    <property type="evidence" value="ECO:0007669"/>
    <property type="project" value="UniProtKB-KW"/>
</dbReference>
<feature type="binding site" evidence="14">
    <location>
        <position position="363"/>
    </location>
    <ligand>
        <name>NAD(+)</name>
        <dbReference type="ChEBI" id="CHEBI:57540"/>
    </ligand>
</feature>
<dbReference type="InterPro" id="IPR013840">
    <property type="entry name" value="DNAligase_N"/>
</dbReference>
<keyword evidence="5 14" id="KW-0235">DNA replication</keyword>
<feature type="binding site" evidence="14">
    <location>
        <position position="197"/>
    </location>
    <ligand>
        <name>NAD(+)</name>
        <dbReference type="ChEBI" id="CHEBI:57540"/>
    </ligand>
</feature>
<dbReference type="GO" id="GO:0005829">
    <property type="term" value="C:cytosol"/>
    <property type="evidence" value="ECO:0007669"/>
    <property type="project" value="TreeGrafter"/>
</dbReference>
<reference evidence="16 17" key="1">
    <citation type="journal article" date="2015" name="Nature">
        <title>rRNA introns, odd ribosomes, and small enigmatic genomes across a large radiation of phyla.</title>
        <authorList>
            <person name="Brown C.T."/>
            <person name="Hug L.A."/>
            <person name="Thomas B.C."/>
            <person name="Sharon I."/>
            <person name="Castelle C.J."/>
            <person name="Singh A."/>
            <person name="Wilkins M.J."/>
            <person name="Williams K.H."/>
            <person name="Banfield J.F."/>
        </authorList>
    </citation>
    <scope>NUCLEOTIDE SEQUENCE [LARGE SCALE GENOMIC DNA]</scope>
</reference>
<dbReference type="InterPro" id="IPR004150">
    <property type="entry name" value="NAD_DNA_ligase_OB"/>
</dbReference>
<evidence type="ECO:0000313" key="16">
    <source>
        <dbReference type="EMBL" id="KKQ27437.1"/>
    </source>
</evidence>
<keyword evidence="10 14" id="KW-0520">NAD</keyword>
<dbReference type="PANTHER" id="PTHR23389">
    <property type="entry name" value="CHROMOSOME TRANSMISSION FIDELITY FACTOR 18"/>
    <property type="match status" value="1"/>
</dbReference>
<dbReference type="AlphaFoldDB" id="A0A0G0GBU1"/>
<keyword evidence="8 14" id="KW-0862">Zinc</keyword>
<dbReference type="InterPro" id="IPR013839">
    <property type="entry name" value="DNAligase_adenylation"/>
</dbReference>
<dbReference type="PROSITE" id="PS01056">
    <property type="entry name" value="DNA_LIGASE_N2"/>
    <property type="match status" value="1"/>
</dbReference>
<evidence type="ECO:0000256" key="10">
    <source>
        <dbReference type="ARBA" id="ARBA00023027"/>
    </source>
</evidence>
<dbReference type="Proteomes" id="UP000034849">
    <property type="component" value="Unassembled WGS sequence"/>
</dbReference>
<keyword evidence="6 14" id="KW-0479">Metal-binding</keyword>
<dbReference type="CDD" id="cd17748">
    <property type="entry name" value="BRCT_DNA_ligase_like"/>
    <property type="match status" value="1"/>
</dbReference>
<dbReference type="InterPro" id="IPR033136">
    <property type="entry name" value="DNA_ligase_CS"/>
</dbReference>
<comment type="similarity">
    <text evidence="13 14">Belongs to the NAD-dependent DNA ligase family. LigA subfamily.</text>
</comment>
<keyword evidence="9 14" id="KW-0460">Magnesium</keyword>
<feature type="binding site" evidence="14">
    <location>
        <position position="120"/>
    </location>
    <ligand>
        <name>NAD(+)</name>
        <dbReference type="ChEBI" id="CHEBI:57540"/>
    </ligand>
</feature>
<dbReference type="PANTHER" id="PTHR23389:SF9">
    <property type="entry name" value="DNA LIGASE"/>
    <property type="match status" value="1"/>
</dbReference>
<feature type="binding site" evidence="14">
    <location>
        <position position="457"/>
    </location>
    <ligand>
        <name>Zn(2+)</name>
        <dbReference type="ChEBI" id="CHEBI:29105"/>
    </ligand>
</feature>
<dbReference type="Pfam" id="PF14520">
    <property type="entry name" value="HHH_5"/>
    <property type="match status" value="1"/>
</dbReference>
<evidence type="ECO:0000256" key="6">
    <source>
        <dbReference type="ARBA" id="ARBA00022723"/>
    </source>
</evidence>
<dbReference type="SUPFAM" id="SSF47781">
    <property type="entry name" value="RuvA domain 2-like"/>
    <property type="match status" value="1"/>
</dbReference>
<feature type="binding site" evidence="14">
    <location>
        <position position="480"/>
    </location>
    <ligand>
        <name>Zn(2+)</name>
        <dbReference type="ChEBI" id="CHEBI:29105"/>
    </ligand>
</feature>
<dbReference type="PATRIC" id="fig|1619046.3.peg.656"/>
<dbReference type="SMART" id="SM00292">
    <property type="entry name" value="BRCT"/>
    <property type="match status" value="1"/>
</dbReference>
<keyword evidence="4 14" id="KW-0436">Ligase</keyword>
<feature type="binding site" evidence="14">
    <location>
        <position position="485"/>
    </location>
    <ligand>
        <name>Zn(2+)</name>
        <dbReference type="ChEBI" id="CHEBI:29105"/>
    </ligand>
</feature>
<dbReference type="Pfam" id="PF00533">
    <property type="entry name" value="BRCT"/>
    <property type="match status" value="1"/>
</dbReference>
<dbReference type="InterPro" id="IPR012340">
    <property type="entry name" value="NA-bd_OB-fold"/>
</dbReference>
<comment type="cofactor">
    <cofactor evidence="14">
        <name>Mg(2+)</name>
        <dbReference type="ChEBI" id="CHEBI:18420"/>
    </cofactor>
    <cofactor evidence="14">
        <name>Mn(2+)</name>
        <dbReference type="ChEBI" id="CHEBI:29035"/>
    </cofactor>
</comment>
<dbReference type="GO" id="GO:0006281">
    <property type="term" value="P:DNA repair"/>
    <property type="evidence" value="ECO:0007669"/>
    <property type="project" value="UniProtKB-KW"/>
</dbReference>
<feature type="binding site" evidence="14">
    <location>
        <begin position="34"/>
        <end position="38"/>
    </location>
    <ligand>
        <name>NAD(+)</name>
        <dbReference type="ChEBI" id="CHEBI:57540"/>
    </ligand>
</feature>
<evidence type="ECO:0000256" key="14">
    <source>
        <dbReference type="HAMAP-Rule" id="MF_01588"/>
    </source>
</evidence>
<organism evidence="16 17">
    <name type="scientific">Candidatus Magasanikbacteria bacterium GW2011_GWC2_37_14</name>
    <dbReference type="NCBI Taxonomy" id="1619046"/>
    <lineage>
        <taxon>Bacteria</taxon>
        <taxon>Candidatus Magasanikiibacteriota</taxon>
    </lineage>
</organism>
<dbReference type="NCBIfam" id="TIGR00575">
    <property type="entry name" value="dnlj"/>
    <property type="match status" value="1"/>
</dbReference>
<evidence type="ECO:0000256" key="11">
    <source>
        <dbReference type="ARBA" id="ARBA00023204"/>
    </source>
</evidence>
<feature type="active site" description="N6-AMP-lysine intermediate" evidence="14">
    <location>
        <position position="122"/>
    </location>
</feature>
<dbReference type="GO" id="GO:0006260">
    <property type="term" value="P:DNA replication"/>
    <property type="evidence" value="ECO:0007669"/>
    <property type="project" value="UniProtKB-KW"/>
</dbReference>
<dbReference type="SMART" id="SM00278">
    <property type="entry name" value="HhH1"/>
    <property type="match status" value="4"/>
</dbReference>
<dbReference type="Pfam" id="PF01653">
    <property type="entry name" value="DNA_ligase_aden"/>
    <property type="match status" value="2"/>
</dbReference>
<dbReference type="SMART" id="SM00532">
    <property type="entry name" value="LIGANc"/>
    <property type="match status" value="1"/>
</dbReference>
<name>A0A0G0GBU1_9BACT</name>
<dbReference type="Gene3D" id="2.40.50.140">
    <property type="entry name" value="Nucleic acid-binding proteins"/>
    <property type="match status" value="1"/>
</dbReference>
<dbReference type="FunFam" id="2.40.50.140:FF:000012">
    <property type="entry name" value="DNA ligase"/>
    <property type="match status" value="1"/>
</dbReference>
<dbReference type="EC" id="6.5.1.2" evidence="2 14"/>
<dbReference type="InterPro" id="IPR001679">
    <property type="entry name" value="DNA_ligase"/>
</dbReference>
<evidence type="ECO:0000256" key="8">
    <source>
        <dbReference type="ARBA" id="ARBA00022833"/>
    </source>
</evidence>
<dbReference type="Gene3D" id="1.10.287.610">
    <property type="entry name" value="Helix hairpin bin"/>
    <property type="match status" value="1"/>
</dbReference>
<dbReference type="Pfam" id="PF12826">
    <property type="entry name" value="HHH_2"/>
    <property type="match status" value="1"/>
</dbReference>
<feature type="binding site" evidence="14">
    <location>
        <position position="460"/>
    </location>
    <ligand>
        <name>Zn(2+)</name>
        <dbReference type="ChEBI" id="CHEBI:29105"/>
    </ligand>
</feature>
<evidence type="ECO:0000259" key="15">
    <source>
        <dbReference type="PROSITE" id="PS50172"/>
    </source>
</evidence>
<dbReference type="InterPro" id="IPR036420">
    <property type="entry name" value="BRCT_dom_sf"/>
</dbReference>
<dbReference type="PROSITE" id="PS50172">
    <property type="entry name" value="BRCT"/>
    <property type="match status" value="1"/>
</dbReference>
<dbReference type="InterPro" id="IPR010994">
    <property type="entry name" value="RuvA_2-like"/>
</dbReference>
<dbReference type="Gene3D" id="1.10.150.20">
    <property type="entry name" value="5' to 3' exonuclease, C-terminal subdomain"/>
    <property type="match status" value="2"/>
</dbReference>
<evidence type="ECO:0000256" key="7">
    <source>
        <dbReference type="ARBA" id="ARBA00022763"/>
    </source>
</evidence>
<evidence type="ECO:0000256" key="2">
    <source>
        <dbReference type="ARBA" id="ARBA00012722"/>
    </source>
</evidence>
<dbReference type="EMBL" id="LBSX01000009">
    <property type="protein sequence ID" value="KKQ27437.1"/>
    <property type="molecule type" value="Genomic_DNA"/>
</dbReference>
<comment type="function">
    <text evidence="1 14">DNA ligase that catalyzes the formation of phosphodiester linkages between 5'-phosphoryl and 3'-hydroxyl groups in double-stranded DNA using NAD as a coenzyme and as the energy source for the reaction. It is essential for DNA replication and repair of damaged DNA.</text>
</comment>
<feature type="domain" description="BRCT" evidence="15">
    <location>
        <begin position="648"/>
        <end position="721"/>
    </location>
</feature>
<proteinExistence type="inferred from homology"/>
<comment type="catalytic activity">
    <reaction evidence="12 14">
        <text>NAD(+) + (deoxyribonucleotide)n-3'-hydroxyl + 5'-phospho-(deoxyribonucleotide)m = (deoxyribonucleotide)n+m + AMP + beta-nicotinamide D-nucleotide.</text>
        <dbReference type="EC" id="6.5.1.2"/>
    </reaction>
</comment>
<dbReference type="Gene3D" id="3.40.50.10190">
    <property type="entry name" value="BRCT domain"/>
    <property type="match status" value="1"/>
</dbReference>
<feature type="binding site" evidence="14">
    <location>
        <begin position="83"/>
        <end position="84"/>
    </location>
    <ligand>
        <name>NAD(+)</name>
        <dbReference type="ChEBI" id="CHEBI:57540"/>
    </ligand>
</feature>
<dbReference type="STRING" id="1619046.US42_C0009G0027"/>
<dbReference type="GO" id="GO:0003677">
    <property type="term" value="F:DNA binding"/>
    <property type="evidence" value="ECO:0007669"/>
    <property type="project" value="InterPro"/>
</dbReference>